<dbReference type="InterPro" id="IPR037143">
    <property type="entry name" value="4-PPantetheinyl_Trfase_dom_sf"/>
</dbReference>
<feature type="binding site" evidence="2">
    <location>
        <position position="150"/>
    </location>
    <ligand>
        <name>CoA</name>
        <dbReference type="ChEBI" id="CHEBI:57287"/>
    </ligand>
</feature>
<gene>
    <name evidence="6" type="ORF">GA0070617_1106</name>
</gene>
<feature type="binding site" evidence="3">
    <location>
        <position position="105"/>
    </location>
    <ligand>
        <name>Mg(2+)</name>
        <dbReference type="ChEBI" id="CHEBI:18420"/>
    </ligand>
</feature>
<sequence length="217" mass="23234">MRDLLPPTVAVAVAGPADWTGTLLPAEQACLGERAVESRRRDFTAGRVCARRAMGALGLPPTPVPAADRAPVWPAGVVGTITHTRGYCAAAAARTTEIRSVGMDAERHKVLEAGVRRLICLPEEEEWCARLPAGVSWPAVIFSAKETVYKVWHPIVGSWLDFHDARVELDPEAGTFTASIAPARLDAAADLDPPRTIVGRFAVETDLVRTAAVLGLR</sequence>
<evidence type="ECO:0000256" key="1">
    <source>
        <dbReference type="ARBA" id="ARBA00022679"/>
    </source>
</evidence>
<dbReference type="RefSeq" id="WP_091445930.1">
    <property type="nucleotide sequence ID" value="NZ_BMMJ01000001.1"/>
</dbReference>
<dbReference type="GO" id="GO:0005886">
    <property type="term" value="C:plasma membrane"/>
    <property type="evidence" value="ECO:0007669"/>
    <property type="project" value="TreeGrafter"/>
</dbReference>
<keyword evidence="7" id="KW-1185">Reference proteome</keyword>
<reference evidence="6 7" key="1">
    <citation type="submission" date="2016-06" db="EMBL/GenBank/DDBJ databases">
        <authorList>
            <person name="Kjaerup R.B."/>
            <person name="Dalgaard T.S."/>
            <person name="Juul-Madsen H.R."/>
        </authorList>
    </citation>
    <scope>NUCLEOTIDE SEQUENCE [LARGE SCALE GENOMIC DNA]</scope>
    <source>
        <strain evidence="6 7">DSM 45577</strain>
    </source>
</reference>
<dbReference type="EMBL" id="FMIA01000002">
    <property type="protein sequence ID" value="SCL49184.1"/>
    <property type="molecule type" value="Genomic_DNA"/>
</dbReference>
<dbReference type="AlphaFoldDB" id="A0A1C6U5B6"/>
<evidence type="ECO:0000313" key="6">
    <source>
        <dbReference type="EMBL" id="SCL49184.1"/>
    </source>
</evidence>
<feature type="domain" description="4'-phosphopantetheinyl transferase" evidence="4">
    <location>
        <begin position="100"/>
        <end position="174"/>
    </location>
</feature>
<dbReference type="Pfam" id="PF01648">
    <property type="entry name" value="ACPS"/>
    <property type="match status" value="1"/>
</dbReference>
<dbReference type="InterPro" id="IPR003542">
    <property type="entry name" value="Enbac_synth_compD-like"/>
</dbReference>
<comment type="cofactor">
    <cofactor evidence="3">
        <name>Mg(2+)</name>
        <dbReference type="ChEBI" id="CHEBI:18420"/>
    </cofactor>
</comment>
<feature type="binding site" evidence="2">
    <location>
        <position position="160"/>
    </location>
    <ligand>
        <name>CoA</name>
        <dbReference type="ChEBI" id="CHEBI:57287"/>
    </ligand>
</feature>
<dbReference type="GO" id="GO:0000287">
    <property type="term" value="F:magnesium ion binding"/>
    <property type="evidence" value="ECO:0007669"/>
    <property type="project" value="InterPro"/>
</dbReference>
<dbReference type="PRINTS" id="PR01399">
    <property type="entry name" value="ENTSNTHTASED"/>
</dbReference>
<dbReference type="Proteomes" id="UP000198937">
    <property type="component" value="Unassembled WGS sequence"/>
</dbReference>
<dbReference type="STRING" id="683228.GA0070617_1106"/>
<accession>A0A1C6U5B6</accession>
<evidence type="ECO:0000256" key="2">
    <source>
        <dbReference type="PIRSR" id="PIRSR603542-1"/>
    </source>
</evidence>
<keyword evidence="1 6" id="KW-0808">Transferase</keyword>
<feature type="binding site" evidence="2">
    <location>
        <position position="146"/>
    </location>
    <ligand>
        <name>CoA</name>
        <dbReference type="ChEBI" id="CHEBI:57287"/>
    </ligand>
</feature>
<dbReference type="Gene3D" id="3.90.470.20">
    <property type="entry name" value="4'-phosphopantetheinyl transferase domain"/>
    <property type="match status" value="1"/>
</dbReference>
<name>A0A1C6U5B6_9ACTN</name>
<dbReference type="InterPro" id="IPR041354">
    <property type="entry name" value="4PPT_N"/>
</dbReference>
<keyword evidence="3" id="KW-0460">Magnesium</keyword>
<organism evidence="6 7">
    <name type="scientific">Micromonospora yangpuensis</name>
    <dbReference type="NCBI Taxonomy" id="683228"/>
    <lineage>
        <taxon>Bacteria</taxon>
        <taxon>Bacillati</taxon>
        <taxon>Actinomycetota</taxon>
        <taxon>Actinomycetes</taxon>
        <taxon>Micromonosporales</taxon>
        <taxon>Micromonosporaceae</taxon>
        <taxon>Micromonospora</taxon>
    </lineage>
</organism>
<feature type="binding site" evidence="3">
    <location>
        <position position="104"/>
    </location>
    <ligand>
        <name>Mg(2+)</name>
        <dbReference type="ChEBI" id="CHEBI:18420"/>
    </ligand>
</feature>
<dbReference type="OrthoDB" id="8210607at2"/>
<feature type="domain" description="4'-phosphopantetheinyl transferase N-terminal" evidence="5">
    <location>
        <begin position="28"/>
        <end position="93"/>
    </location>
</feature>
<dbReference type="PANTHER" id="PTHR38096">
    <property type="entry name" value="ENTEROBACTIN SYNTHASE COMPONENT D"/>
    <property type="match status" value="1"/>
</dbReference>
<feature type="binding site" evidence="2">
    <location>
        <position position="47"/>
    </location>
    <ligand>
        <name>CoA</name>
        <dbReference type="ChEBI" id="CHEBI:57287"/>
    </ligand>
</feature>
<evidence type="ECO:0000259" key="5">
    <source>
        <dbReference type="Pfam" id="PF17837"/>
    </source>
</evidence>
<evidence type="ECO:0000256" key="3">
    <source>
        <dbReference type="PIRSR" id="PIRSR603542-2"/>
    </source>
</evidence>
<feature type="binding site" evidence="2">
    <location>
        <position position="39"/>
    </location>
    <ligand>
        <name>CoA</name>
        <dbReference type="ChEBI" id="CHEBI:57287"/>
    </ligand>
</feature>
<keyword evidence="3" id="KW-0479">Metal-binding</keyword>
<dbReference type="PANTHER" id="PTHR38096:SF1">
    <property type="entry name" value="ENTEROBACTIN SYNTHASE COMPONENT D"/>
    <property type="match status" value="1"/>
</dbReference>
<protein>
    <submittedName>
        <fullName evidence="6">4'-phosphopantetheinyl transferase EntD (Siderophore biosynthesis)</fullName>
    </submittedName>
</protein>
<evidence type="ECO:0000313" key="7">
    <source>
        <dbReference type="Proteomes" id="UP000198937"/>
    </source>
</evidence>
<feature type="binding site" evidence="3">
    <location>
        <position position="106"/>
    </location>
    <ligand>
        <name>Mg(2+)</name>
        <dbReference type="ChEBI" id="CHEBI:18420"/>
    </ligand>
</feature>
<feature type="binding site" evidence="2">
    <location>
        <begin position="82"/>
        <end position="83"/>
    </location>
    <ligand>
        <name>CoA</name>
        <dbReference type="ChEBI" id="CHEBI:57287"/>
    </ligand>
</feature>
<feature type="binding site" evidence="2">
    <location>
        <position position="104"/>
    </location>
    <ligand>
        <name>CoA</name>
        <dbReference type="ChEBI" id="CHEBI:57287"/>
    </ligand>
</feature>
<proteinExistence type="predicted"/>
<dbReference type="Pfam" id="PF17837">
    <property type="entry name" value="4PPT_N"/>
    <property type="match status" value="1"/>
</dbReference>
<evidence type="ECO:0000259" key="4">
    <source>
        <dbReference type="Pfam" id="PF01648"/>
    </source>
</evidence>
<dbReference type="GO" id="GO:0009239">
    <property type="term" value="P:enterobactin biosynthetic process"/>
    <property type="evidence" value="ECO:0007669"/>
    <property type="project" value="InterPro"/>
</dbReference>
<dbReference type="SUPFAM" id="SSF56214">
    <property type="entry name" value="4'-phosphopantetheinyl transferase"/>
    <property type="match status" value="1"/>
</dbReference>
<dbReference type="GO" id="GO:0009366">
    <property type="term" value="C:enterobactin synthetase complex"/>
    <property type="evidence" value="ECO:0007669"/>
    <property type="project" value="InterPro"/>
</dbReference>
<dbReference type="InterPro" id="IPR008278">
    <property type="entry name" value="4-PPantetheinyl_Trfase_dom"/>
</dbReference>
<dbReference type="GO" id="GO:0008897">
    <property type="term" value="F:holo-[acyl-carrier-protein] synthase activity"/>
    <property type="evidence" value="ECO:0007669"/>
    <property type="project" value="InterPro"/>
</dbReference>